<reference evidence="3 4" key="1">
    <citation type="submission" date="2012-06" db="EMBL/GenBank/DDBJ databases">
        <title>The complete chromosome of genome of Turneriella parva DSM 21527.</title>
        <authorList>
            <consortium name="US DOE Joint Genome Institute (JGI-PGF)"/>
            <person name="Lucas S."/>
            <person name="Han J."/>
            <person name="Lapidus A."/>
            <person name="Bruce D."/>
            <person name="Goodwin L."/>
            <person name="Pitluck S."/>
            <person name="Peters L."/>
            <person name="Kyrpides N."/>
            <person name="Mavromatis K."/>
            <person name="Ivanova N."/>
            <person name="Mikhailova N."/>
            <person name="Chertkov O."/>
            <person name="Detter J.C."/>
            <person name="Tapia R."/>
            <person name="Han C."/>
            <person name="Land M."/>
            <person name="Hauser L."/>
            <person name="Markowitz V."/>
            <person name="Cheng J.-F."/>
            <person name="Hugenholtz P."/>
            <person name="Woyke T."/>
            <person name="Wu D."/>
            <person name="Gronow S."/>
            <person name="Wellnitz S."/>
            <person name="Brambilla E."/>
            <person name="Klenk H.-P."/>
            <person name="Eisen J.A."/>
        </authorList>
    </citation>
    <scope>NUCLEOTIDE SEQUENCE [LARGE SCALE GENOMIC DNA]</scope>
    <source>
        <strain evidence="4">ATCC BAA-1111 / DSM 21527 / NCTC 11395 / H</strain>
    </source>
</reference>
<keyword evidence="1" id="KW-0812">Transmembrane</keyword>
<dbReference type="HOGENOM" id="CLU_103734_1_2_12"/>
<dbReference type="InterPro" id="IPR007686">
    <property type="entry name" value="YutG/PgpA"/>
</dbReference>
<keyword evidence="1" id="KW-1133">Transmembrane helix</keyword>
<dbReference type="PANTHER" id="PTHR36305:SF1">
    <property type="entry name" value="PHOSPHATIDYLGLYCEROPHOSPHATASE A"/>
    <property type="match status" value="1"/>
</dbReference>
<evidence type="ECO:0000259" key="2">
    <source>
        <dbReference type="Pfam" id="PF04608"/>
    </source>
</evidence>
<evidence type="ECO:0000313" key="4">
    <source>
        <dbReference type="Proteomes" id="UP000006048"/>
    </source>
</evidence>
<dbReference type="InterPro" id="IPR036681">
    <property type="entry name" value="PgpA-like_sf"/>
</dbReference>
<proteinExistence type="predicted"/>
<feature type="transmembrane region" description="Helical" evidence="1">
    <location>
        <begin position="50"/>
        <end position="69"/>
    </location>
</feature>
<organism evidence="3 4">
    <name type="scientific">Turneriella parva (strain ATCC BAA-1111 / DSM 21527 / NCTC 11395 / H)</name>
    <name type="common">Leptospira parva</name>
    <dbReference type="NCBI Taxonomy" id="869212"/>
    <lineage>
        <taxon>Bacteria</taxon>
        <taxon>Pseudomonadati</taxon>
        <taxon>Spirochaetota</taxon>
        <taxon>Spirochaetia</taxon>
        <taxon>Leptospirales</taxon>
        <taxon>Leptospiraceae</taxon>
        <taxon>Turneriella</taxon>
    </lineage>
</organism>
<dbReference type="AlphaFoldDB" id="I4B0N1"/>
<sequence>MQSAPRSYEPPAAATTTYIAPAALGRHAAVTWHEIVSTGFFSGYLPKAPGTWGSVFALLICFVGARLLPGEGVIFLGPIPVSWWALALALVTTAVGVYASGIFASEWREEDPGEVVIDEFAGIFFACALIPASPFAYIAAFVLFRIFDITKPGIIHKLQDLPGGYGIVIDDVAAGFAAAPLALGVHFLATRFLG</sequence>
<evidence type="ECO:0000313" key="3">
    <source>
        <dbReference type="EMBL" id="AFM10838.1"/>
    </source>
</evidence>
<name>I4B0N1_TURPD</name>
<dbReference type="EMBL" id="CP002959">
    <property type="protein sequence ID" value="AFM10838.1"/>
    <property type="molecule type" value="Genomic_DNA"/>
</dbReference>
<dbReference type="CDD" id="cd06971">
    <property type="entry name" value="PgpA"/>
    <property type="match status" value="1"/>
</dbReference>
<dbReference type="Pfam" id="PF04608">
    <property type="entry name" value="PgpA"/>
    <property type="match status" value="1"/>
</dbReference>
<dbReference type="PANTHER" id="PTHR36305">
    <property type="entry name" value="PHOSPHATIDYLGLYCEROPHOSPHATASE A"/>
    <property type="match status" value="1"/>
</dbReference>
<dbReference type="STRING" id="869212.Turpa_0176"/>
<dbReference type="PATRIC" id="fig|869212.3.peg.134"/>
<dbReference type="GO" id="GO:0006629">
    <property type="term" value="P:lipid metabolic process"/>
    <property type="evidence" value="ECO:0007669"/>
    <property type="project" value="InterPro"/>
</dbReference>
<dbReference type="KEGG" id="tpx:Turpa_0176"/>
<dbReference type="Proteomes" id="UP000006048">
    <property type="component" value="Chromosome"/>
</dbReference>
<feature type="transmembrane region" description="Helical" evidence="1">
    <location>
        <begin position="165"/>
        <end position="189"/>
    </location>
</feature>
<dbReference type="SUPFAM" id="SSF101307">
    <property type="entry name" value="YutG-like"/>
    <property type="match status" value="1"/>
</dbReference>
<evidence type="ECO:0000256" key="1">
    <source>
        <dbReference type="SAM" id="Phobius"/>
    </source>
</evidence>
<feature type="domain" description="YutG/PgpA" evidence="2">
    <location>
        <begin position="36"/>
        <end position="185"/>
    </location>
</feature>
<accession>I4B0N1</accession>
<keyword evidence="1" id="KW-0472">Membrane</keyword>
<keyword evidence="4" id="KW-1185">Reference proteome</keyword>
<feature type="transmembrane region" description="Helical" evidence="1">
    <location>
        <begin position="81"/>
        <end position="103"/>
    </location>
</feature>
<dbReference type="GO" id="GO:0008962">
    <property type="term" value="F:phosphatidylglycerophosphatase activity"/>
    <property type="evidence" value="ECO:0007669"/>
    <property type="project" value="InterPro"/>
</dbReference>
<protein>
    <submittedName>
        <fullName evidence="3">Phosphatidylglycerophosphatase A</fullName>
    </submittedName>
</protein>
<gene>
    <name evidence="3" type="ordered locus">Turpa_0176</name>
</gene>
<feature type="transmembrane region" description="Helical" evidence="1">
    <location>
        <begin position="123"/>
        <end position="144"/>
    </location>
</feature>
<dbReference type="InterPro" id="IPR026037">
    <property type="entry name" value="PgpA"/>
</dbReference>